<reference evidence="1 2" key="1">
    <citation type="journal article" date="2010" name="Stand. Genomic Sci.">
        <title>Permanent draft genome sequence of Dethiosulfovibrio peptidovorans type strain (SEBR 4207).</title>
        <authorList>
            <person name="Labutti K."/>
            <person name="Mayilraj S."/>
            <person name="Clum A."/>
            <person name="Lucas S."/>
            <person name="Glavina Del Rio T."/>
            <person name="Nolan M."/>
            <person name="Tice H."/>
            <person name="Cheng J.F."/>
            <person name="Pitluck S."/>
            <person name="Liolios K."/>
            <person name="Ivanova N."/>
            <person name="Mavromatis K."/>
            <person name="Mikhailova N."/>
            <person name="Pati A."/>
            <person name="Goodwin L."/>
            <person name="Chen A."/>
            <person name="Palaniappan K."/>
            <person name="Land M."/>
            <person name="Hauser L."/>
            <person name="Chang Y.J."/>
            <person name="Jeffries C.D."/>
            <person name="Rohde M."/>
            <person name="Spring S."/>
            <person name="Goker M."/>
            <person name="Woyke T."/>
            <person name="Bristow J."/>
            <person name="Eisen J.A."/>
            <person name="Markowitz V."/>
            <person name="Hugenholtz P."/>
            <person name="Kyrpides N.C."/>
            <person name="Klenk H.P."/>
            <person name="Lapidus A."/>
        </authorList>
    </citation>
    <scope>NUCLEOTIDE SEQUENCE [LARGE SCALE GENOMIC DNA]</scope>
    <source>
        <strain evidence="1 2">DSM 11002</strain>
    </source>
</reference>
<evidence type="ECO:0000313" key="2">
    <source>
        <dbReference type="Proteomes" id="UP000006427"/>
    </source>
</evidence>
<dbReference type="NCBIfam" id="TIGR02590">
    <property type="entry name" value="cas_Csh2"/>
    <property type="match status" value="1"/>
</dbReference>
<sequence length="302" mass="33933">MSFNGRREYLFVYTVKDANPNGDPLDANSPRREEETGQIMVSDVRVKRTVRDQWIREGKEVFVDGETKTLNARVDEIKKRFSVSTGREALANCIDTRLFGVTFALGKESFSWTGPVQFKWGRSLHRAEPKLVQGTAAFTTGEGKEQRSFRNEYIVPFVVIADYGIANQYASSQTGATDDDLDCLRESLWKGTINLITRSKVGHCPRFLLEVSYMDGFDGAVGSMDEKVELKNPDGSPMSEDQQLALRAPDSCSMDISRLAGKLVAREKDVRKIRVITDKEIPVVGLDELCDTFGERIVIETR</sequence>
<evidence type="ECO:0000313" key="1">
    <source>
        <dbReference type="EMBL" id="EFC90519.1"/>
    </source>
</evidence>
<dbReference type="RefSeq" id="WP_005659293.1">
    <property type="nucleotide sequence ID" value="NZ_ABTR02000001.1"/>
</dbReference>
<dbReference type="Proteomes" id="UP000006427">
    <property type="component" value="Unassembled WGS sequence"/>
</dbReference>
<dbReference type="AlphaFoldDB" id="D2Z4J0"/>
<organism evidence="1 2">
    <name type="scientific">Dethiosulfovibrio peptidovorans DSM 11002</name>
    <dbReference type="NCBI Taxonomy" id="469381"/>
    <lineage>
        <taxon>Bacteria</taxon>
        <taxon>Thermotogati</taxon>
        <taxon>Synergistota</taxon>
        <taxon>Synergistia</taxon>
        <taxon>Synergistales</taxon>
        <taxon>Dethiosulfovibrionaceae</taxon>
        <taxon>Dethiosulfovibrio</taxon>
    </lineage>
</organism>
<gene>
    <name evidence="1" type="ORF">Dpep_0489</name>
</gene>
<dbReference type="NCBIfam" id="TIGR01595">
    <property type="entry name" value="cas_CT1132"/>
    <property type="match status" value="1"/>
</dbReference>
<dbReference type="PaxDb" id="469381-Dpep_0489"/>
<dbReference type="GO" id="GO:0043571">
    <property type="term" value="P:maintenance of CRISPR repeat elements"/>
    <property type="evidence" value="ECO:0007669"/>
    <property type="project" value="InterPro"/>
</dbReference>
<dbReference type="EMBL" id="ABTR02000001">
    <property type="protein sequence ID" value="EFC90519.1"/>
    <property type="molecule type" value="Genomic_DNA"/>
</dbReference>
<dbReference type="STRING" id="469381.Dpep_0489"/>
<dbReference type="eggNOG" id="COG3649">
    <property type="taxonomic scope" value="Bacteria"/>
</dbReference>
<dbReference type="InterPro" id="IPR013419">
    <property type="entry name" value="CRISPR-assoc_prot_Cas7/Csh2"/>
</dbReference>
<dbReference type="InterPro" id="IPR006482">
    <property type="entry name" value="Cas7_Csh2/Csh2"/>
</dbReference>
<accession>D2Z4J0</accession>
<keyword evidence="2" id="KW-1185">Reference proteome</keyword>
<comment type="caution">
    <text evidence="1">The sequence shown here is derived from an EMBL/GenBank/DDBJ whole genome shotgun (WGS) entry which is preliminary data.</text>
</comment>
<name>D2Z4J0_9BACT</name>
<protein>
    <submittedName>
        <fullName evidence="1">CRISPR-associated protein, Csh2 family</fullName>
    </submittedName>
</protein>
<proteinExistence type="predicted"/>
<dbReference type="OrthoDB" id="9776792at2"/>
<dbReference type="Pfam" id="PF05107">
    <property type="entry name" value="Cas_Cas7"/>
    <property type="match status" value="1"/>
</dbReference>